<reference evidence="1" key="1">
    <citation type="submission" date="2015-01" db="EMBL/GenBank/DDBJ databases">
        <authorList>
            <person name="Durling Mikael"/>
        </authorList>
    </citation>
    <scope>NUCLEOTIDE SEQUENCE</scope>
</reference>
<evidence type="ECO:0000313" key="1">
    <source>
        <dbReference type="EMBL" id="CEO46293.1"/>
    </source>
</evidence>
<dbReference type="AlphaFoldDB" id="A0A0B7JMW3"/>
<sequence>MYRSMNHYDKDEEGCVDDMVKSPDLGVCDRHDERRGCRRGLGRKGECELRAVVGNDHAEEKD</sequence>
<name>A0A0B7JMW3_BIOOC</name>
<organism evidence="1">
    <name type="scientific">Bionectria ochroleuca</name>
    <name type="common">Gliocladium roseum</name>
    <dbReference type="NCBI Taxonomy" id="29856"/>
    <lineage>
        <taxon>Eukaryota</taxon>
        <taxon>Fungi</taxon>
        <taxon>Dikarya</taxon>
        <taxon>Ascomycota</taxon>
        <taxon>Pezizomycotina</taxon>
        <taxon>Sordariomycetes</taxon>
        <taxon>Hypocreomycetidae</taxon>
        <taxon>Hypocreales</taxon>
        <taxon>Bionectriaceae</taxon>
        <taxon>Clonostachys</taxon>
    </lineage>
</organism>
<proteinExistence type="predicted"/>
<dbReference type="EMBL" id="CDPU01000004">
    <property type="protein sequence ID" value="CEO46293.1"/>
    <property type="molecule type" value="Genomic_DNA"/>
</dbReference>
<accession>A0A0B7JMW3</accession>
<gene>
    <name evidence="1" type="ORF">BN869_000002348_1</name>
</gene>
<protein>
    <submittedName>
        <fullName evidence="1">Uncharacterized protein</fullName>
    </submittedName>
</protein>